<gene>
    <name evidence="1" type="ORF">ST44_05860</name>
</gene>
<accession>A0A0D0IUG0</accession>
<evidence type="ECO:0000313" key="1">
    <source>
        <dbReference type="EMBL" id="KIP62748.1"/>
    </source>
</evidence>
<sequence length="347" mass="39336">MKILSLALPRLLSENLPGILIEHLPNYKGTLVQGESRSQVYLDYAEPQPKVHLYELMKTLDFNIEIYLTVGINYTCWSKEDNKEDDYRVCVSELISDSKSVELTDEQFDLLYKVWSQNGEKPELETLGRGFQDIFDCLTTPHLIAIKQKYKDYGYSEDYTEMMMQKIGASVTPRIENLNRIFDEVVDTTFENGIIIDILKGGRKKIVGCTDVHIKVLESDAAYIDARAFRKCKELKEVHLPNVVSIGPGAFSGCLSLHTVELGSKIKIIDEFAFADCHFLHSVNLPDGIERIEESAFQGCVNLPALLELPNSIKHIGFDAFAYTPADRLSNNPIYSDEEYEVDDAPF</sequence>
<dbReference type="Pfam" id="PF13306">
    <property type="entry name" value="LRR_5"/>
    <property type="match status" value="1"/>
</dbReference>
<dbReference type="InterPro" id="IPR053139">
    <property type="entry name" value="Surface_bspA-like"/>
</dbReference>
<dbReference type="EMBL" id="JXQK01000051">
    <property type="protein sequence ID" value="KIP62748.1"/>
    <property type="molecule type" value="Genomic_DNA"/>
</dbReference>
<reference evidence="1 2" key="1">
    <citation type="submission" date="2015-01" db="EMBL/GenBank/DDBJ databases">
        <title>Comparative genomics of non-oral Prevotella species.</title>
        <authorList>
            <person name="Accetto T."/>
            <person name="Nograsek B."/>
            <person name="Avgustin G."/>
        </authorList>
    </citation>
    <scope>NUCLEOTIDE SEQUENCE [LARGE SCALE GENOMIC DNA]</scope>
    <source>
        <strain evidence="1 2">P5-119</strain>
    </source>
</reference>
<organism evidence="1 2">
    <name type="scientific">Prevotella pectinovora</name>
    <dbReference type="NCBI Taxonomy" id="1602169"/>
    <lineage>
        <taxon>Bacteria</taxon>
        <taxon>Pseudomonadati</taxon>
        <taxon>Bacteroidota</taxon>
        <taxon>Bacteroidia</taxon>
        <taxon>Bacteroidales</taxon>
        <taxon>Prevotellaceae</taxon>
        <taxon>Prevotella</taxon>
    </lineage>
</organism>
<dbReference type="PANTHER" id="PTHR45661">
    <property type="entry name" value="SURFACE ANTIGEN"/>
    <property type="match status" value="1"/>
</dbReference>
<dbReference type="InterPro" id="IPR032675">
    <property type="entry name" value="LRR_dom_sf"/>
</dbReference>
<keyword evidence="2" id="KW-1185">Reference proteome</keyword>
<protein>
    <submittedName>
        <fullName evidence="1">Contig51, whole genome shotgun sequence</fullName>
    </submittedName>
</protein>
<comment type="caution">
    <text evidence="1">The sequence shown here is derived from an EMBL/GenBank/DDBJ whole genome shotgun (WGS) entry which is preliminary data.</text>
</comment>
<dbReference type="Proteomes" id="UP000032046">
    <property type="component" value="Unassembled WGS sequence"/>
</dbReference>
<name>A0A0D0IUG0_9BACT</name>
<proteinExistence type="predicted"/>
<dbReference type="Gene3D" id="3.80.10.10">
    <property type="entry name" value="Ribonuclease Inhibitor"/>
    <property type="match status" value="1"/>
</dbReference>
<evidence type="ECO:0000313" key="2">
    <source>
        <dbReference type="Proteomes" id="UP000032046"/>
    </source>
</evidence>
<dbReference type="SUPFAM" id="SSF52058">
    <property type="entry name" value="L domain-like"/>
    <property type="match status" value="1"/>
</dbReference>
<dbReference type="InterPro" id="IPR026906">
    <property type="entry name" value="LRR_5"/>
</dbReference>
<dbReference type="STRING" id="1602171.ST44_05860"/>
<dbReference type="AlphaFoldDB" id="A0A0D0IUG0"/>
<dbReference type="RefSeq" id="WP_042518883.1">
    <property type="nucleotide sequence ID" value="NZ_JXQK01000051.1"/>
</dbReference>
<dbReference type="PANTHER" id="PTHR45661:SF3">
    <property type="entry name" value="IG-LIKE DOMAIN-CONTAINING PROTEIN"/>
    <property type="match status" value="1"/>
</dbReference>